<reference evidence="1 2" key="1">
    <citation type="journal article" date="2003" name="Proc. Natl. Acad. Sci. U.S.A.">
        <title>The complete genome sequence of the carcinogenic bacterium Helicobacter hepaticus.</title>
        <authorList>
            <person name="Suerbaum S."/>
            <person name="Josenhans C."/>
            <person name="Sterzenbach T."/>
            <person name="Drescher B."/>
            <person name="Brandt P."/>
            <person name="Bell M."/>
            <person name="Droege M."/>
            <person name="Fartmann B."/>
            <person name="Fischer H.-P."/>
            <person name="Ge Z."/>
            <person name="Hoerster A."/>
            <person name="Holland R."/>
            <person name="Klein K."/>
            <person name="Koenig J."/>
            <person name="Macko L."/>
            <person name="Mendz G.L."/>
            <person name="Nyakatura G."/>
            <person name="Schauer D.B."/>
            <person name="Shen Z."/>
            <person name="Weber J."/>
            <person name="Frosch M."/>
            <person name="Fox J.G."/>
        </authorList>
    </citation>
    <scope>NUCLEOTIDE SEQUENCE [LARGE SCALE GENOMIC DNA]</scope>
    <source>
        <strain evidence="2">ATCC 51449 / 3B1</strain>
    </source>
</reference>
<protein>
    <submittedName>
        <fullName evidence="1">Uncharacterized protein</fullName>
    </submittedName>
</protein>
<proteinExistence type="evidence at protein level"/>
<keyword evidence="2" id="KW-1185">Reference proteome</keyword>
<keyword evidence="3 4" id="KW-0002">3D-structure</keyword>
<organism evidence="1 2">
    <name type="scientific">Helicobacter hepaticus (strain ATCC 51449 / 3B1)</name>
    <dbReference type="NCBI Taxonomy" id="235279"/>
    <lineage>
        <taxon>Bacteria</taxon>
        <taxon>Pseudomonadati</taxon>
        <taxon>Campylobacterota</taxon>
        <taxon>Epsilonproteobacteria</taxon>
        <taxon>Campylobacterales</taxon>
        <taxon>Helicobacteraceae</taxon>
        <taxon>Helicobacter</taxon>
    </lineage>
</organism>
<dbReference type="STRING" id="235279.HH_1412"/>
<dbReference type="PDB" id="8PXF">
    <property type="method" value="X-ray"/>
    <property type="resolution" value="2.13 A"/>
    <property type="chains" value="A/B=2-184"/>
</dbReference>
<dbReference type="Gene3D" id="3.40.30.10">
    <property type="entry name" value="Glutaredoxin"/>
    <property type="match status" value="1"/>
</dbReference>
<sequence>MSMVIVEVNNQQAPFLATDDGKMIFQAEVLIAQDKSTESRVQEFYKNLYEKEKLRISAKLKEVFKAQKANVFTFKAKKPSNKTIYIVSDFNCPYCQREFANLDKRLESANVELLVVGFLGEDSILKAANALKNKSGNQAKDIAMLQKLYTPKSKGQSMDIKAAMALTQAVADTGVRSVPYIIEP</sequence>
<gene>
    <name evidence="1" type="ordered locus">HH_1412</name>
</gene>
<dbReference type="Proteomes" id="UP000002495">
    <property type="component" value="Chromosome"/>
</dbReference>
<dbReference type="PDB" id="8PXD">
    <property type="method" value="X-ray"/>
    <property type="resolution" value="2.20 A"/>
    <property type="chains" value="A=2-184"/>
</dbReference>
<evidence type="ECO:0000313" key="1">
    <source>
        <dbReference type="EMBL" id="AAP78009.1"/>
    </source>
</evidence>
<reference evidence="3 4" key="2">
    <citation type="submission" date="2023-07" db="PDB data bank">
        <title>Crystal structures of Disulfide oxidoreductase/isomerase from Helicobacter hepaticus.</title>
        <authorList>
            <person name="Roszczenko-Jasinska P."/>
        </authorList>
    </citation>
    <scope>X-RAY CRYSTALLOGRAPHY (2.13 ANGSTROMS) OF 2-184</scope>
</reference>
<dbReference type="KEGG" id="hhe:HH_1412"/>
<accession>Q7VGB0</accession>
<evidence type="ECO:0007829" key="3">
    <source>
        <dbReference type="PDB" id="8PXD"/>
    </source>
</evidence>
<dbReference type="InterPro" id="IPR036249">
    <property type="entry name" value="Thioredoxin-like_sf"/>
</dbReference>
<dbReference type="HOGENOM" id="CLU_1439258_0_0_7"/>
<dbReference type="SMR" id="Q7VGB0"/>
<dbReference type="EMBL" id="AE017125">
    <property type="protein sequence ID" value="AAP78009.1"/>
    <property type="molecule type" value="Genomic_DNA"/>
</dbReference>
<name>Q7VGB0_HELHP</name>
<evidence type="ECO:0007829" key="4">
    <source>
        <dbReference type="PDB" id="8PXF"/>
    </source>
</evidence>
<dbReference type="SUPFAM" id="SSF52833">
    <property type="entry name" value="Thioredoxin-like"/>
    <property type="match status" value="1"/>
</dbReference>
<dbReference type="AlphaFoldDB" id="Q7VGB0"/>
<evidence type="ECO:0000313" key="2">
    <source>
        <dbReference type="Proteomes" id="UP000002495"/>
    </source>
</evidence>